<proteinExistence type="predicted"/>
<protein>
    <submittedName>
        <fullName evidence="2">Uncharacterized protein</fullName>
    </submittedName>
</protein>
<sequence>MNRIVRLLKIGSLFTFFSLFLVWLFCTTPDTSTFKTVNLSLDEVLCADSRGWGNGTKVAIIKDKKSNLQYYADSLSPQMCRWLQTQLLSTTTLTASGAYDASYDQGKNIELQQIYLGKEMIYQDQYITEAGFCKYIPLLTCI</sequence>
<name>A0AA46QWY5_VIBPH</name>
<accession>A0AA46QWY5</accession>
<dbReference type="EMBL" id="VRMQ01000001">
    <property type="protein sequence ID" value="TXN18827.1"/>
    <property type="molecule type" value="Genomic_DNA"/>
</dbReference>
<evidence type="ECO:0000256" key="1">
    <source>
        <dbReference type="SAM" id="Phobius"/>
    </source>
</evidence>
<gene>
    <name evidence="2" type="ORF">FVP01_07515</name>
</gene>
<dbReference type="Proteomes" id="UP000321504">
    <property type="component" value="Unassembled WGS sequence"/>
</dbReference>
<reference evidence="2 3" key="1">
    <citation type="submission" date="2019-08" db="EMBL/GenBank/DDBJ databases">
        <title>Emerging of two pre-pandemic pathogenic O4:KUT lineages of Vibrio parahaemolyticus in coastal eastern China.</title>
        <authorList>
            <person name="Yu H."/>
        </authorList>
    </citation>
    <scope>NUCLEOTIDE SEQUENCE [LARGE SCALE GENOMIC DNA]</scope>
    <source>
        <strain evidence="2 3">HZ17-383</strain>
    </source>
</reference>
<evidence type="ECO:0000313" key="3">
    <source>
        <dbReference type="Proteomes" id="UP000321504"/>
    </source>
</evidence>
<feature type="transmembrane region" description="Helical" evidence="1">
    <location>
        <begin position="7"/>
        <end position="25"/>
    </location>
</feature>
<dbReference type="RefSeq" id="WP_025521462.1">
    <property type="nucleotide sequence ID" value="NZ_CP010884.1"/>
</dbReference>
<dbReference type="AlphaFoldDB" id="A0AA46QWY5"/>
<keyword evidence="1" id="KW-0472">Membrane</keyword>
<organism evidence="2 3">
    <name type="scientific">Vibrio parahaemolyticus</name>
    <dbReference type="NCBI Taxonomy" id="670"/>
    <lineage>
        <taxon>Bacteria</taxon>
        <taxon>Pseudomonadati</taxon>
        <taxon>Pseudomonadota</taxon>
        <taxon>Gammaproteobacteria</taxon>
        <taxon>Vibrionales</taxon>
        <taxon>Vibrionaceae</taxon>
        <taxon>Vibrio</taxon>
    </lineage>
</organism>
<keyword evidence="1" id="KW-1133">Transmembrane helix</keyword>
<keyword evidence="1" id="KW-0812">Transmembrane</keyword>
<evidence type="ECO:0000313" key="2">
    <source>
        <dbReference type="EMBL" id="TXN18827.1"/>
    </source>
</evidence>
<comment type="caution">
    <text evidence="2">The sequence shown here is derived from an EMBL/GenBank/DDBJ whole genome shotgun (WGS) entry which is preliminary data.</text>
</comment>